<dbReference type="AlphaFoldDB" id="A0A975SZ67"/>
<keyword evidence="4" id="KW-1185">Reference proteome</keyword>
<reference evidence="3" key="1">
    <citation type="submission" date="2021-06" db="EMBL/GenBank/DDBJ databases">
        <title>Complete genome sequence of Nocardioides sp. G188.</title>
        <authorList>
            <person name="Im W.-T."/>
        </authorList>
    </citation>
    <scope>NUCLEOTIDE SEQUENCE</scope>
    <source>
        <strain evidence="3">G188</strain>
    </source>
</reference>
<evidence type="ECO:0000313" key="4">
    <source>
        <dbReference type="Proteomes" id="UP000683575"/>
    </source>
</evidence>
<dbReference type="InterPro" id="IPR000014">
    <property type="entry name" value="PAS"/>
</dbReference>
<sequence length="214" mass="23304">MTTSIPGPPGTFRFSRSTQAWTWSEQLYTTFGFAPGDVVPTRELVLSHQHSEDRGTVQQVLDDTLETGRPHCVWHRLVDAQGSTRQVVTLCAGDFAGDGTLVGVSGFLVDLTEPVRRTTAREVDEALELMAQSRPAIEQAKGALMVTYGLDADEAFLLLRRYSQQVNVKVRDVARAVVESLPDRDLPHVSRAVWDALAAGLSGPVADVQESTGT</sequence>
<dbReference type="Pfam" id="PF03861">
    <property type="entry name" value="ANTAR"/>
    <property type="match status" value="1"/>
</dbReference>
<proteinExistence type="predicted"/>
<protein>
    <submittedName>
        <fullName evidence="3">PAS and ANTAR domain-containing protein</fullName>
    </submittedName>
</protein>
<dbReference type="Proteomes" id="UP000683575">
    <property type="component" value="Chromosome"/>
</dbReference>
<gene>
    <name evidence="3" type="ORF">KRR39_21560</name>
</gene>
<evidence type="ECO:0000259" key="1">
    <source>
        <dbReference type="PROSITE" id="PS50112"/>
    </source>
</evidence>
<dbReference type="GO" id="GO:0003723">
    <property type="term" value="F:RNA binding"/>
    <property type="evidence" value="ECO:0007669"/>
    <property type="project" value="InterPro"/>
</dbReference>
<dbReference type="PROSITE" id="PS50921">
    <property type="entry name" value="ANTAR"/>
    <property type="match status" value="1"/>
</dbReference>
<evidence type="ECO:0000259" key="2">
    <source>
        <dbReference type="PROSITE" id="PS50921"/>
    </source>
</evidence>
<dbReference type="InterPro" id="IPR005561">
    <property type="entry name" value="ANTAR"/>
</dbReference>
<accession>A0A975SZ67</accession>
<dbReference type="InterPro" id="IPR013655">
    <property type="entry name" value="PAS_fold_3"/>
</dbReference>
<dbReference type="Pfam" id="PF08447">
    <property type="entry name" value="PAS_3"/>
    <property type="match status" value="1"/>
</dbReference>
<evidence type="ECO:0000313" key="3">
    <source>
        <dbReference type="EMBL" id="QWZ07923.1"/>
    </source>
</evidence>
<organism evidence="3 4">
    <name type="scientific">Nocardioides panacis</name>
    <dbReference type="NCBI Taxonomy" id="2849501"/>
    <lineage>
        <taxon>Bacteria</taxon>
        <taxon>Bacillati</taxon>
        <taxon>Actinomycetota</taxon>
        <taxon>Actinomycetes</taxon>
        <taxon>Propionibacteriales</taxon>
        <taxon>Nocardioidaceae</taxon>
        <taxon>Nocardioides</taxon>
    </lineage>
</organism>
<dbReference type="KEGG" id="nps:KRR39_21560"/>
<feature type="domain" description="ANTAR" evidence="2">
    <location>
        <begin position="117"/>
        <end position="178"/>
    </location>
</feature>
<dbReference type="SMART" id="SM01012">
    <property type="entry name" value="ANTAR"/>
    <property type="match status" value="1"/>
</dbReference>
<dbReference type="RefSeq" id="WP_216939433.1">
    <property type="nucleotide sequence ID" value="NZ_CP077062.1"/>
</dbReference>
<dbReference type="EMBL" id="CP077062">
    <property type="protein sequence ID" value="QWZ07923.1"/>
    <property type="molecule type" value="Genomic_DNA"/>
</dbReference>
<feature type="domain" description="PAS" evidence="1">
    <location>
        <begin position="23"/>
        <end position="68"/>
    </location>
</feature>
<name>A0A975SZ67_9ACTN</name>
<dbReference type="PROSITE" id="PS50112">
    <property type="entry name" value="PAS"/>
    <property type="match status" value="1"/>
</dbReference>